<feature type="transmembrane region" description="Helical" evidence="1">
    <location>
        <begin position="205"/>
        <end position="230"/>
    </location>
</feature>
<dbReference type="AlphaFoldDB" id="A0A1H3N4D5"/>
<evidence type="ECO:0000313" key="3">
    <source>
        <dbReference type="Proteomes" id="UP000183918"/>
    </source>
</evidence>
<dbReference type="EMBL" id="FNPG01000049">
    <property type="protein sequence ID" value="SDY83624.1"/>
    <property type="molecule type" value="Genomic_DNA"/>
</dbReference>
<keyword evidence="3" id="KW-1185">Reference proteome</keyword>
<keyword evidence="1" id="KW-1133">Transmembrane helix</keyword>
<dbReference type="STRING" id="1122142.SAMN02910414_02475"/>
<feature type="transmembrane region" description="Helical" evidence="1">
    <location>
        <begin position="129"/>
        <end position="156"/>
    </location>
</feature>
<evidence type="ECO:0000256" key="1">
    <source>
        <dbReference type="SAM" id="Phobius"/>
    </source>
</evidence>
<dbReference type="OrthoDB" id="9888040at2"/>
<dbReference type="Proteomes" id="UP000183918">
    <property type="component" value="Unassembled WGS sequence"/>
</dbReference>
<keyword evidence="1" id="KW-0472">Membrane</keyword>
<feature type="transmembrane region" description="Helical" evidence="1">
    <location>
        <begin position="46"/>
        <end position="69"/>
    </location>
</feature>
<evidence type="ECO:0000313" key="2">
    <source>
        <dbReference type="EMBL" id="SDY83624.1"/>
    </source>
</evidence>
<sequence>MNKKITLACAGFLYLIARLLTADKSGNIYEFFVNVLGSIPISSSESFTNTLINTMIWIFPQVVCCFVFATTFEDNIKSNVPLIFTRTSKVNSVINKEVVKLVREVIISTLCMIVVVLAISFGIGAKITPYSLCLIAIDSINICVFMCFICVFINLLSLILSSSLAIIIALFLELSQVILIINNAPFQKYLLINGVLLEHRIQMDLWMSLQCLGIQIVVFLAFMILFNALFKLKKELILME</sequence>
<organism evidence="2 3">
    <name type="scientific">Lachnobacterium bovis DSM 14045</name>
    <dbReference type="NCBI Taxonomy" id="1122142"/>
    <lineage>
        <taxon>Bacteria</taxon>
        <taxon>Bacillati</taxon>
        <taxon>Bacillota</taxon>
        <taxon>Clostridia</taxon>
        <taxon>Lachnospirales</taxon>
        <taxon>Lachnospiraceae</taxon>
        <taxon>Lachnobacterium</taxon>
    </lineage>
</organism>
<name>A0A1H3N4D5_9FIRM</name>
<dbReference type="RefSeq" id="WP_074719255.1">
    <property type="nucleotide sequence ID" value="NZ_FNPG01000049.1"/>
</dbReference>
<keyword evidence="1" id="KW-0812">Transmembrane</keyword>
<reference evidence="2 3" key="1">
    <citation type="submission" date="2016-10" db="EMBL/GenBank/DDBJ databases">
        <authorList>
            <person name="de Groot N.N."/>
        </authorList>
    </citation>
    <scope>NUCLEOTIDE SEQUENCE [LARGE SCALE GENOMIC DNA]</scope>
    <source>
        <strain evidence="2 3">DSM 14045</strain>
    </source>
</reference>
<feature type="transmembrane region" description="Helical" evidence="1">
    <location>
        <begin position="163"/>
        <end position="185"/>
    </location>
</feature>
<protein>
    <submittedName>
        <fullName evidence="2">Uncharacterized protein</fullName>
    </submittedName>
</protein>
<accession>A0A1H3N4D5</accession>
<feature type="transmembrane region" description="Helical" evidence="1">
    <location>
        <begin position="105"/>
        <end position="123"/>
    </location>
</feature>
<proteinExistence type="predicted"/>
<gene>
    <name evidence="2" type="ORF">SAMN02910414_02475</name>
</gene>